<organism evidence="2 3">
    <name type="scientific">Capnocytophaga haemolytica</name>
    <dbReference type="NCBI Taxonomy" id="45243"/>
    <lineage>
        <taxon>Bacteria</taxon>
        <taxon>Pseudomonadati</taxon>
        <taxon>Bacteroidota</taxon>
        <taxon>Flavobacteriia</taxon>
        <taxon>Flavobacteriales</taxon>
        <taxon>Flavobacteriaceae</taxon>
        <taxon>Capnocytophaga</taxon>
    </lineage>
</organism>
<reference evidence="2 3" key="1">
    <citation type="submission" date="2017-06" db="EMBL/GenBank/DDBJ databases">
        <authorList>
            <consortium name="Pathogen Informatics"/>
        </authorList>
    </citation>
    <scope>NUCLEOTIDE SEQUENCE [LARGE SCALE GENOMIC DNA]</scope>
    <source>
        <strain evidence="2 3">NCTC12947</strain>
    </source>
</reference>
<evidence type="ECO:0000256" key="1">
    <source>
        <dbReference type="SAM" id="Phobius"/>
    </source>
</evidence>
<gene>
    <name evidence="2" type="ORF">SAMEA44541418_01734</name>
</gene>
<accession>A0AAX2H178</accession>
<name>A0AAX2H178_9FLAO</name>
<proteinExistence type="predicted"/>
<evidence type="ECO:0000313" key="3">
    <source>
        <dbReference type="Proteomes" id="UP000215539"/>
    </source>
</evidence>
<evidence type="ECO:0000313" key="2">
    <source>
        <dbReference type="EMBL" id="SNV13525.1"/>
    </source>
</evidence>
<dbReference type="EMBL" id="LT906449">
    <property type="protein sequence ID" value="SNV13525.1"/>
    <property type="molecule type" value="Genomic_DNA"/>
</dbReference>
<keyword evidence="1" id="KW-1133">Transmembrane helix</keyword>
<feature type="transmembrane region" description="Helical" evidence="1">
    <location>
        <begin position="21"/>
        <end position="41"/>
    </location>
</feature>
<protein>
    <submittedName>
        <fullName evidence="2">Uncharacterized protein</fullName>
    </submittedName>
</protein>
<sequence>MQLKILLQIKEMAIHIGSHFFYLYNALHVLLASFITPLELIEVIAF</sequence>
<dbReference type="AlphaFoldDB" id="A0AAX2H178"/>
<dbReference type="Proteomes" id="UP000215539">
    <property type="component" value="Chromosome 1"/>
</dbReference>
<keyword evidence="1" id="KW-0472">Membrane</keyword>
<keyword evidence="1" id="KW-0812">Transmembrane</keyword>